<organism evidence="2 3">
    <name type="scientific">Methanocorpusculum petauri</name>
    <dbReference type="NCBI Taxonomy" id="3002863"/>
    <lineage>
        <taxon>Archaea</taxon>
        <taxon>Methanobacteriati</taxon>
        <taxon>Methanobacteriota</taxon>
        <taxon>Stenosarchaea group</taxon>
        <taxon>Methanomicrobia</taxon>
        <taxon>Methanomicrobiales</taxon>
        <taxon>Methanocorpusculaceae</taxon>
        <taxon>Methanocorpusculum</taxon>
    </lineage>
</organism>
<feature type="compositionally biased region" description="Pro residues" evidence="1">
    <location>
        <begin position="102"/>
        <end position="111"/>
    </location>
</feature>
<feature type="compositionally biased region" description="Basic and acidic residues" evidence="1">
    <location>
        <begin position="18"/>
        <end position="27"/>
    </location>
</feature>
<dbReference type="EMBL" id="JAPTGB010000016">
    <property type="protein sequence ID" value="MCZ0861098.1"/>
    <property type="molecule type" value="Genomic_DNA"/>
</dbReference>
<feature type="region of interest" description="Disordered" evidence="1">
    <location>
        <begin position="15"/>
        <end position="35"/>
    </location>
</feature>
<protein>
    <submittedName>
        <fullName evidence="2">Uncharacterized protein</fullName>
    </submittedName>
</protein>
<name>A0ABT4IH75_9EURY</name>
<dbReference type="Proteomes" id="UP001141422">
    <property type="component" value="Unassembled WGS sequence"/>
</dbReference>
<gene>
    <name evidence="2" type="ORF">O0S10_07655</name>
</gene>
<evidence type="ECO:0000256" key="1">
    <source>
        <dbReference type="SAM" id="MobiDB-lite"/>
    </source>
</evidence>
<reference evidence="2" key="1">
    <citation type="submission" date="2022-12" db="EMBL/GenBank/DDBJ databases">
        <title>Isolation and characterisation of novel Methanocorpusculum spp. from native Australian herbivores indicates the genus is ancestrally host-associated.</title>
        <authorList>
            <person name="Volmer J.G."/>
            <person name="Soo R.M."/>
            <person name="Evans P.N."/>
            <person name="Hoedt E.C."/>
            <person name="Astorga Alsina A.L."/>
            <person name="Woodcroft B.J."/>
            <person name="Tyson G.W."/>
            <person name="Hugenholtz P."/>
            <person name="Morrison M."/>
        </authorList>
    </citation>
    <scope>NUCLEOTIDE SEQUENCE</scope>
    <source>
        <strain evidence="2">MG</strain>
    </source>
</reference>
<keyword evidence="3" id="KW-1185">Reference proteome</keyword>
<dbReference type="RefSeq" id="WP_268925294.1">
    <property type="nucleotide sequence ID" value="NZ_JAPTGB010000016.1"/>
</dbReference>
<feature type="region of interest" description="Disordered" evidence="1">
    <location>
        <begin position="68"/>
        <end position="118"/>
    </location>
</feature>
<comment type="caution">
    <text evidence="2">The sequence shown here is derived from an EMBL/GenBank/DDBJ whole genome shotgun (WGS) entry which is preliminary data.</text>
</comment>
<evidence type="ECO:0000313" key="2">
    <source>
        <dbReference type="EMBL" id="MCZ0861098.1"/>
    </source>
</evidence>
<proteinExistence type="predicted"/>
<feature type="non-terminal residue" evidence="2">
    <location>
        <position position="1"/>
    </location>
</feature>
<evidence type="ECO:0000313" key="3">
    <source>
        <dbReference type="Proteomes" id="UP001141422"/>
    </source>
</evidence>
<sequence length="118" mass="12888">SFASICRRVCDSNAARPLGREGERREANAMSEAVPSGTSALSAFSFLRYPTHPPTTSRKYLLNHFVISQPKQKTPEPISGTKPREEFHRTTGKQSVSSINPQNPPASPPALPEKCISP</sequence>
<accession>A0ABT4IH75</accession>